<protein>
    <recommendedName>
        <fullName evidence="3">Ferritin-like superfamily</fullName>
    </recommendedName>
</protein>
<organism evidence="2">
    <name type="scientific">Micromonas pusilla</name>
    <name type="common">Picoplanktonic green alga</name>
    <name type="synonym">Chromulina pusilla</name>
    <dbReference type="NCBI Taxonomy" id="38833"/>
    <lineage>
        <taxon>Eukaryota</taxon>
        <taxon>Viridiplantae</taxon>
        <taxon>Chlorophyta</taxon>
        <taxon>Mamiellophyceae</taxon>
        <taxon>Mamiellales</taxon>
        <taxon>Mamiellaceae</taxon>
        <taxon>Micromonas</taxon>
    </lineage>
</organism>
<accession>A0A7R9TQU5</accession>
<feature type="compositionally biased region" description="Basic and acidic residues" evidence="1">
    <location>
        <begin position="292"/>
        <end position="310"/>
    </location>
</feature>
<dbReference type="PANTHER" id="PTHR42782:SF2">
    <property type="entry name" value="3-OXOACYL-[ACYL-CARRIER-PROTEIN] SYNTHASE-LIKE PROTEIN"/>
    <property type="match status" value="1"/>
</dbReference>
<dbReference type="InterPro" id="IPR007402">
    <property type="entry name" value="DUF455"/>
</dbReference>
<dbReference type="Pfam" id="PF04305">
    <property type="entry name" value="DUF455"/>
    <property type="match status" value="1"/>
</dbReference>
<evidence type="ECO:0000256" key="1">
    <source>
        <dbReference type="SAM" id="MobiDB-lite"/>
    </source>
</evidence>
<gene>
    <name evidence="2" type="ORF">MPUS1402_LOCUS8139</name>
</gene>
<dbReference type="CDD" id="cd00657">
    <property type="entry name" value="Ferritin_like"/>
    <property type="match status" value="1"/>
</dbReference>
<feature type="region of interest" description="Disordered" evidence="1">
    <location>
        <begin position="264"/>
        <end position="369"/>
    </location>
</feature>
<evidence type="ECO:0008006" key="3">
    <source>
        <dbReference type="Google" id="ProtNLM"/>
    </source>
</evidence>
<reference evidence="2" key="1">
    <citation type="submission" date="2021-01" db="EMBL/GenBank/DDBJ databases">
        <authorList>
            <person name="Corre E."/>
            <person name="Pelletier E."/>
            <person name="Niang G."/>
            <person name="Scheremetjew M."/>
            <person name="Finn R."/>
            <person name="Kale V."/>
            <person name="Holt S."/>
            <person name="Cochrane G."/>
            <person name="Meng A."/>
            <person name="Brown T."/>
            <person name="Cohen L."/>
        </authorList>
    </citation>
    <scope>NUCLEOTIDE SEQUENCE</scope>
    <source>
        <strain evidence="2">RCC1614</strain>
    </source>
</reference>
<dbReference type="PANTHER" id="PTHR42782">
    <property type="entry name" value="SI:CH73-314G15.3"/>
    <property type="match status" value="1"/>
</dbReference>
<sequence length="369" mass="40119">MTVTHDLDAPAPRQLERPARDARVKLVEPSCAPRLGKGGSPESRVAILHSLAHIESWAIDLSWDAIARFGRAAKMPRKFFEDFLAVAADEARHFSLLAARLVELGSSYGALTAHDGLWESATETRDSLEARLVIEHCVHEARGLDVLPGTIAKFRRFGDDPSADLLEHVIYPEEITHCAAGVRWFTYLQNRMGGALVVDDDDEEEELDDAARVAKRFHVVVRKHFKGILKPPFNDEARSRAGFQREWYEPLSVDDRAGAEKAGAKAGAGAVTESTTDGKGSETKVAGVGESIAKKTDEFRKPIARPRLDDAGTGMGGVGGSSWDGPGKVQRPGPGEGPQISEAQWRAYLGEFGDSFVPHSQVQPPRSPG</sequence>
<name>A0A7R9TQU5_MICPS</name>
<dbReference type="InterPro" id="IPR009078">
    <property type="entry name" value="Ferritin-like_SF"/>
</dbReference>
<feature type="compositionally biased region" description="Gly residues" evidence="1">
    <location>
        <begin position="313"/>
        <end position="322"/>
    </location>
</feature>
<proteinExistence type="predicted"/>
<dbReference type="EMBL" id="HBDY01010804">
    <property type="protein sequence ID" value="CAD8242227.1"/>
    <property type="molecule type" value="Transcribed_RNA"/>
</dbReference>
<dbReference type="AlphaFoldDB" id="A0A7R9TQU5"/>
<dbReference type="SUPFAM" id="SSF47240">
    <property type="entry name" value="Ferritin-like"/>
    <property type="match status" value="1"/>
</dbReference>
<evidence type="ECO:0000313" key="2">
    <source>
        <dbReference type="EMBL" id="CAD8242227.1"/>
    </source>
</evidence>
<feature type="compositionally biased region" description="Polar residues" evidence="1">
    <location>
        <begin position="358"/>
        <end position="369"/>
    </location>
</feature>